<protein>
    <submittedName>
        <fullName evidence="1">Uncharacterized protein</fullName>
    </submittedName>
</protein>
<comment type="caution">
    <text evidence="1">The sequence shown here is derived from an EMBL/GenBank/DDBJ whole genome shotgun (WGS) entry which is preliminary data.</text>
</comment>
<dbReference type="PANTHER" id="PTHR39244">
    <property type="entry name" value="NATTERIN-4"/>
    <property type="match status" value="1"/>
</dbReference>
<sequence length="303" mass="34222">MSDFYIPKPGLRFRIQGVQSKKVLYSKGTFGQVDSKDIYDDQWWYLVTDDSMPGCFQIKSEFTEKVLYAKTDDVGHFEQHLDWSDQWFKIEPGEGVHRGHCRLWDQGTDRVMVSRPGAEHLGDFGADGTKFPDQYFQFLYEDMEIYDVKYETSKGKTIVENPVSIGHATTDNTKGTPVTKTLKVSQKVVESKSFEYNAGFTIQANSTATLGVPGVAEGKLNYGISATWGMKWGEATTKELEIEESETVQIPPYESRTLTATATFSQIAVPCTIFSRSKKTKVTVETHAVFHGVNYWNIHTVIT</sequence>
<dbReference type="Gene3D" id="2.80.10.50">
    <property type="match status" value="1"/>
</dbReference>
<dbReference type="SUPFAM" id="SSF56973">
    <property type="entry name" value="Aerolisin/ETX pore-forming domain"/>
    <property type="match status" value="1"/>
</dbReference>
<dbReference type="OrthoDB" id="4368749at2759"/>
<dbReference type="Gene3D" id="2.170.15.10">
    <property type="entry name" value="Proaerolysin, chain A, domain 3"/>
    <property type="match status" value="1"/>
</dbReference>
<proteinExistence type="predicted"/>
<name>A0A9W9WPW8_9EURO</name>
<dbReference type="InterPro" id="IPR035992">
    <property type="entry name" value="Ricin_B-like_lectins"/>
</dbReference>
<dbReference type="CDD" id="cd23424">
    <property type="entry name" value="beta-trefoil_Ricin_BEL-like"/>
    <property type="match status" value="1"/>
</dbReference>
<dbReference type="AlphaFoldDB" id="A0A9W9WPW8"/>
<reference evidence="1" key="1">
    <citation type="submission" date="2022-12" db="EMBL/GenBank/DDBJ databases">
        <authorList>
            <person name="Petersen C."/>
        </authorList>
    </citation>
    <scope>NUCLEOTIDE SEQUENCE</scope>
    <source>
        <strain evidence="1">IBT 17660</strain>
    </source>
</reference>
<dbReference type="EMBL" id="JAPWDO010000005">
    <property type="protein sequence ID" value="KAJ5471522.1"/>
    <property type="molecule type" value="Genomic_DNA"/>
</dbReference>
<gene>
    <name evidence="1" type="ORF">N7530_008879</name>
</gene>
<evidence type="ECO:0000313" key="2">
    <source>
        <dbReference type="Proteomes" id="UP001147760"/>
    </source>
</evidence>
<reference evidence="1" key="2">
    <citation type="journal article" date="2023" name="IMA Fungus">
        <title>Comparative genomic study of the Penicillium genus elucidates a diverse pangenome and 15 lateral gene transfer events.</title>
        <authorList>
            <person name="Petersen C."/>
            <person name="Sorensen T."/>
            <person name="Nielsen M.R."/>
            <person name="Sondergaard T.E."/>
            <person name="Sorensen J.L."/>
            <person name="Fitzpatrick D.A."/>
            <person name="Frisvad J.C."/>
            <person name="Nielsen K.L."/>
        </authorList>
    </citation>
    <scope>NUCLEOTIDE SEQUENCE</scope>
    <source>
        <strain evidence="1">IBT 17660</strain>
    </source>
</reference>
<dbReference type="SUPFAM" id="SSF50370">
    <property type="entry name" value="Ricin B-like lectins"/>
    <property type="match status" value="1"/>
</dbReference>
<keyword evidence="2" id="KW-1185">Reference proteome</keyword>
<organism evidence="1 2">
    <name type="scientific">Penicillium desertorum</name>
    <dbReference type="NCBI Taxonomy" id="1303715"/>
    <lineage>
        <taxon>Eukaryota</taxon>
        <taxon>Fungi</taxon>
        <taxon>Dikarya</taxon>
        <taxon>Ascomycota</taxon>
        <taxon>Pezizomycotina</taxon>
        <taxon>Eurotiomycetes</taxon>
        <taxon>Eurotiomycetidae</taxon>
        <taxon>Eurotiales</taxon>
        <taxon>Aspergillaceae</taxon>
        <taxon>Penicillium</taxon>
    </lineage>
</organism>
<dbReference type="Proteomes" id="UP001147760">
    <property type="component" value="Unassembled WGS sequence"/>
</dbReference>
<dbReference type="PANTHER" id="PTHR39244:SF5">
    <property type="entry name" value="NATTERIN-3-LIKE"/>
    <property type="match status" value="1"/>
</dbReference>
<accession>A0A9W9WPW8</accession>
<evidence type="ECO:0000313" key="1">
    <source>
        <dbReference type="EMBL" id="KAJ5471522.1"/>
    </source>
</evidence>
<dbReference type="InterPro" id="IPR053237">
    <property type="entry name" value="Natterin_C"/>
</dbReference>